<evidence type="ECO:0000313" key="2">
    <source>
        <dbReference type="EMBL" id="AFD08660.1"/>
    </source>
</evidence>
<protein>
    <recommendedName>
        <fullName evidence="4">Outer membrane protein beta-barrel domain-containing protein</fullName>
    </recommendedName>
</protein>
<feature type="signal peptide" evidence="1">
    <location>
        <begin position="1"/>
        <end position="20"/>
    </location>
</feature>
<organism evidence="2 3">
    <name type="scientific">Solitalea canadensis (strain ATCC 29591 / DSM 3403 / JCM 21819 / LMG 8368 / NBRC 15130 / NCIMB 12057 / USAM 9D)</name>
    <name type="common">Flexibacter canadensis</name>
    <dbReference type="NCBI Taxonomy" id="929556"/>
    <lineage>
        <taxon>Bacteria</taxon>
        <taxon>Pseudomonadati</taxon>
        <taxon>Bacteroidota</taxon>
        <taxon>Sphingobacteriia</taxon>
        <taxon>Sphingobacteriales</taxon>
        <taxon>Sphingobacteriaceae</taxon>
        <taxon>Solitalea</taxon>
    </lineage>
</organism>
<evidence type="ECO:0008006" key="4">
    <source>
        <dbReference type="Google" id="ProtNLM"/>
    </source>
</evidence>
<dbReference type="EMBL" id="CP003349">
    <property type="protein sequence ID" value="AFD08660.1"/>
    <property type="molecule type" value="Genomic_DNA"/>
</dbReference>
<gene>
    <name evidence="2" type="ordered locus">Solca_3656</name>
</gene>
<dbReference type="HOGENOM" id="CLU_1199140_0_0_10"/>
<name>H8KLF8_SOLCM</name>
<accession>H8KLF8</accession>
<reference evidence="2" key="1">
    <citation type="submission" date="2012-02" db="EMBL/GenBank/DDBJ databases">
        <title>The complete genome of Solitalea canadensis DSM 3403.</title>
        <authorList>
            <consortium name="US DOE Joint Genome Institute (JGI-PGF)"/>
            <person name="Lucas S."/>
            <person name="Copeland A."/>
            <person name="Lapidus A."/>
            <person name="Glavina del Rio T."/>
            <person name="Dalin E."/>
            <person name="Tice H."/>
            <person name="Bruce D."/>
            <person name="Goodwin L."/>
            <person name="Pitluck S."/>
            <person name="Peters L."/>
            <person name="Ovchinnikova G."/>
            <person name="Lu M."/>
            <person name="Kyrpides N."/>
            <person name="Mavromatis K."/>
            <person name="Ivanova N."/>
            <person name="Brettin T."/>
            <person name="Detter J.C."/>
            <person name="Han C."/>
            <person name="Larimer F."/>
            <person name="Land M."/>
            <person name="Hauser L."/>
            <person name="Markowitz V."/>
            <person name="Cheng J.-F."/>
            <person name="Hugenholtz P."/>
            <person name="Woyke T."/>
            <person name="Wu D."/>
            <person name="Spring S."/>
            <person name="Schroeder M."/>
            <person name="Kopitz M."/>
            <person name="Brambilla E."/>
            <person name="Klenk H.-P."/>
            <person name="Eisen J.A."/>
        </authorList>
    </citation>
    <scope>NUCLEOTIDE SEQUENCE</scope>
    <source>
        <strain evidence="2">DSM 3403</strain>
    </source>
</reference>
<dbReference type="eggNOG" id="ENOG503394Q">
    <property type="taxonomic scope" value="Bacteria"/>
</dbReference>
<feature type="chain" id="PRO_5003615060" description="Outer membrane protein beta-barrel domain-containing protein" evidence="1">
    <location>
        <begin position="21"/>
        <end position="231"/>
    </location>
</feature>
<dbReference type="Proteomes" id="UP000007590">
    <property type="component" value="Chromosome"/>
</dbReference>
<sequence length="231" mass="26190">MKKCTFLLLFFLIFTMNTKAQIEYNRFGIEAFGGITTSYMDATNDNLSTVFGGALHYNPSPFSFVALDIQVGTLQAGKDADLRKFKNNYSSYSVTYNLGLGDFLRNNATTWRRVINDIYIGAGVTLIKNDVAEIKPFDYTTSDGTFTEGENFDGTEYSFPVQAGINFKYRTKKGKVPFAINLHYQFNFSFSDILDGYEGSPGNKKTDWYSALWLGVNYYFGPTKIYYRAPK</sequence>
<dbReference type="AlphaFoldDB" id="H8KLF8"/>
<proteinExistence type="predicted"/>
<keyword evidence="1" id="KW-0732">Signal</keyword>
<keyword evidence="3" id="KW-1185">Reference proteome</keyword>
<dbReference type="KEGG" id="scn:Solca_3656"/>
<evidence type="ECO:0000313" key="3">
    <source>
        <dbReference type="Proteomes" id="UP000007590"/>
    </source>
</evidence>
<evidence type="ECO:0000256" key="1">
    <source>
        <dbReference type="SAM" id="SignalP"/>
    </source>
</evidence>